<protein>
    <submittedName>
        <fullName evidence="2">Unannotated protein</fullName>
    </submittedName>
</protein>
<name>A0A6J5ZUI1_9ZZZZ</name>
<feature type="transmembrane region" description="Helical" evidence="1">
    <location>
        <begin position="304"/>
        <end position="324"/>
    </location>
</feature>
<evidence type="ECO:0000313" key="2">
    <source>
        <dbReference type="EMBL" id="CAB4344859.1"/>
    </source>
</evidence>
<keyword evidence="1" id="KW-0472">Membrane</keyword>
<feature type="transmembrane region" description="Helical" evidence="1">
    <location>
        <begin position="70"/>
        <end position="94"/>
    </location>
</feature>
<dbReference type="AlphaFoldDB" id="A0A6J5ZUI1"/>
<feature type="transmembrane region" description="Helical" evidence="1">
    <location>
        <begin position="164"/>
        <end position="182"/>
    </location>
</feature>
<feature type="transmembrane region" description="Helical" evidence="1">
    <location>
        <begin position="240"/>
        <end position="260"/>
    </location>
</feature>
<gene>
    <name evidence="2" type="ORF">UFOPK3522_01009</name>
</gene>
<feature type="transmembrane region" description="Helical" evidence="1">
    <location>
        <begin position="15"/>
        <end position="38"/>
    </location>
</feature>
<organism evidence="2">
    <name type="scientific">freshwater metagenome</name>
    <dbReference type="NCBI Taxonomy" id="449393"/>
    <lineage>
        <taxon>unclassified sequences</taxon>
        <taxon>metagenomes</taxon>
        <taxon>ecological metagenomes</taxon>
    </lineage>
</organism>
<feature type="transmembrane region" description="Helical" evidence="1">
    <location>
        <begin position="126"/>
        <end position="144"/>
    </location>
</feature>
<evidence type="ECO:0000256" key="1">
    <source>
        <dbReference type="SAM" id="Phobius"/>
    </source>
</evidence>
<keyword evidence="1" id="KW-0812">Transmembrane</keyword>
<accession>A0A6J5ZUI1</accession>
<proteinExistence type="predicted"/>
<reference evidence="2" key="1">
    <citation type="submission" date="2020-05" db="EMBL/GenBank/DDBJ databases">
        <authorList>
            <person name="Chiriac C."/>
            <person name="Salcher M."/>
            <person name="Ghai R."/>
            <person name="Kavagutti S V."/>
        </authorList>
    </citation>
    <scope>NUCLEOTIDE SEQUENCE</scope>
</reference>
<feature type="transmembrane region" description="Helical" evidence="1">
    <location>
        <begin position="361"/>
        <end position="380"/>
    </location>
</feature>
<sequence>MDEPRNTPTADKQGAALWLARLAPFVALFLLAGLIYLARGAMFNNSPLFNPDEAELLAAGRRAALGFQPYGTYTTPTFLFLWPLVLSIFATLGFHLTLSFAHVLGAAAYVWIAFVTWFGVARYMGWLRAALLVLPTAVYLFTAIPAPNLPGGVYDLLSLGTELLPLSLLMGSCLVLITGAGIPSRRRVFIGAAIAGLAIWAKPQSALLAISVVAAAPLMRAALDDREWNAPGARSFAKDAALACAGFALPSFLIVVWMAVGQTFDDFISEPAHFNWAYLTARDTLTGTPQIPLLERFEPLGGFILSYPLALIWSLAGLAGVVAVKMTRGRAAVAAASLVWLLPLLAGAATLFFTIPLFPHYANVLYGAGAIAAVLGSRLATGADPDKKRRSATWLPLALVGSVTALALLSVAGGPIYRNVDALLNPLPVAPAAAVDELERACPRGSTVLVWGTAFELYAAYDWTPASRYLGPGWILQNTKLQGTYRDRLAGEIKSQPPSCIVEALGPKFATPGWTTDADNVKARVPGLTALVDRCYASREITIPDGRAVRLYVWNNRCPASRS</sequence>
<feature type="transmembrane region" description="Helical" evidence="1">
    <location>
        <begin position="392"/>
        <end position="417"/>
    </location>
</feature>
<feature type="transmembrane region" description="Helical" evidence="1">
    <location>
        <begin position="331"/>
        <end position="355"/>
    </location>
</feature>
<dbReference type="EMBL" id="CAESAO010000085">
    <property type="protein sequence ID" value="CAB4344859.1"/>
    <property type="molecule type" value="Genomic_DNA"/>
</dbReference>
<keyword evidence="1" id="KW-1133">Transmembrane helix</keyword>
<feature type="transmembrane region" description="Helical" evidence="1">
    <location>
        <begin position="100"/>
        <end position="119"/>
    </location>
</feature>